<gene>
    <name evidence="2" type="ORF">V9T40_007231</name>
</gene>
<accession>A0AAN9Y9M1</accession>
<dbReference type="SUPFAM" id="SSF81324">
    <property type="entry name" value="Voltage-gated potassium channels"/>
    <property type="match status" value="1"/>
</dbReference>
<sequence length="98" mass="11645">MLPRRSSVRLILLIGFYFIYLIIGAYIFSAIEAPEEADRIKQLRNFRSKFLKYHECLRGDSTLILRLNRTFIFAHSSDEFCPRLVRNFLKSQLNEFPV</sequence>
<keyword evidence="1" id="KW-0812">Transmembrane</keyword>
<keyword evidence="1" id="KW-1133">Transmembrane helix</keyword>
<reference evidence="2 3" key="1">
    <citation type="submission" date="2024-03" db="EMBL/GenBank/DDBJ databases">
        <title>Adaptation during the transition from Ophiocordyceps entomopathogen to insect associate is accompanied by gene loss and intensified selection.</title>
        <authorList>
            <person name="Ward C.M."/>
            <person name="Onetto C.A."/>
            <person name="Borneman A.R."/>
        </authorList>
    </citation>
    <scope>NUCLEOTIDE SEQUENCE [LARGE SCALE GENOMIC DNA]</scope>
    <source>
        <strain evidence="2">AWRI1</strain>
        <tissue evidence="2">Single Adult Female</tissue>
    </source>
</reference>
<evidence type="ECO:0000313" key="2">
    <source>
        <dbReference type="EMBL" id="KAK7605373.1"/>
    </source>
</evidence>
<feature type="transmembrane region" description="Helical" evidence="1">
    <location>
        <begin position="12"/>
        <end position="31"/>
    </location>
</feature>
<evidence type="ECO:0000256" key="1">
    <source>
        <dbReference type="SAM" id="Phobius"/>
    </source>
</evidence>
<comment type="caution">
    <text evidence="2">The sequence shown here is derived from an EMBL/GenBank/DDBJ whole genome shotgun (WGS) entry which is preliminary data.</text>
</comment>
<keyword evidence="1" id="KW-0472">Membrane</keyword>
<dbReference type="EMBL" id="JBBCAQ010000002">
    <property type="protein sequence ID" value="KAK7605373.1"/>
    <property type="molecule type" value="Genomic_DNA"/>
</dbReference>
<dbReference type="AlphaFoldDB" id="A0AAN9Y9M1"/>
<dbReference type="Proteomes" id="UP001367676">
    <property type="component" value="Unassembled WGS sequence"/>
</dbReference>
<dbReference type="Gene3D" id="1.10.287.70">
    <property type="match status" value="1"/>
</dbReference>
<evidence type="ECO:0000313" key="3">
    <source>
        <dbReference type="Proteomes" id="UP001367676"/>
    </source>
</evidence>
<keyword evidence="3" id="KW-1185">Reference proteome</keyword>
<protein>
    <submittedName>
        <fullName evidence="2">Uncharacterized protein</fullName>
    </submittedName>
</protein>
<proteinExistence type="predicted"/>
<name>A0AAN9Y9M1_9HEMI</name>
<organism evidence="2 3">
    <name type="scientific">Parthenolecanium corni</name>
    <dbReference type="NCBI Taxonomy" id="536013"/>
    <lineage>
        <taxon>Eukaryota</taxon>
        <taxon>Metazoa</taxon>
        <taxon>Ecdysozoa</taxon>
        <taxon>Arthropoda</taxon>
        <taxon>Hexapoda</taxon>
        <taxon>Insecta</taxon>
        <taxon>Pterygota</taxon>
        <taxon>Neoptera</taxon>
        <taxon>Paraneoptera</taxon>
        <taxon>Hemiptera</taxon>
        <taxon>Sternorrhyncha</taxon>
        <taxon>Coccoidea</taxon>
        <taxon>Coccidae</taxon>
        <taxon>Parthenolecanium</taxon>
    </lineage>
</organism>